<evidence type="ECO:0000313" key="1">
    <source>
        <dbReference type="EMBL" id="PND38886.1"/>
    </source>
</evidence>
<dbReference type="InterPro" id="IPR005358">
    <property type="entry name" value="Puta_zinc/iron-chelating_dom"/>
</dbReference>
<name>A0A2N8KZJ3_9BURK</name>
<organism evidence="1 2">
    <name type="scientific">Kinneretia aquatilis</name>
    <dbReference type="NCBI Taxonomy" id="2070761"/>
    <lineage>
        <taxon>Bacteria</taxon>
        <taxon>Pseudomonadati</taxon>
        <taxon>Pseudomonadota</taxon>
        <taxon>Betaproteobacteria</taxon>
        <taxon>Burkholderiales</taxon>
        <taxon>Sphaerotilaceae</taxon>
        <taxon>Roseateles</taxon>
    </lineage>
</organism>
<dbReference type="RefSeq" id="WP_102768803.1">
    <property type="nucleotide sequence ID" value="NZ_POSP01000003.1"/>
</dbReference>
<dbReference type="PANTHER" id="PTHR36931:SF1">
    <property type="entry name" value="UPF0153 PROTEIN YEIW"/>
    <property type="match status" value="1"/>
</dbReference>
<protein>
    <submittedName>
        <fullName evidence="1">Zinc/iron-chelating domain-containing protein</fullName>
    </submittedName>
</protein>
<sequence length="88" mass="9497">MNCRPHCAACCIAPSISSPIPGMPVINGVSKPAGVRCIQLDAQDRCQIFGHPDRPAVCGSLQPCEQMCGESREQAMRWLGWMEQATAP</sequence>
<dbReference type="EMBL" id="POSP01000003">
    <property type="protein sequence ID" value="PND38886.1"/>
    <property type="molecule type" value="Genomic_DNA"/>
</dbReference>
<accession>A0A2N8KZJ3</accession>
<dbReference type="Proteomes" id="UP000235916">
    <property type="component" value="Unassembled WGS sequence"/>
</dbReference>
<comment type="caution">
    <text evidence="1">The sequence shown here is derived from an EMBL/GenBank/DDBJ whole genome shotgun (WGS) entry which is preliminary data.</text>
</comment>
<dbReference type="PANTHER" id="PTHR36931">
    <property type="entry name" value="UPF0153 PROTEIN YEIW"/>
    <property type="match status" value="1"/>
</dbReference>
<dbReference type="AlphaFoldDB" id="A0A2N8KZJ3"/>
<evidence type="ECO:0000313" key="2">
    <source>
        <dbReference type="Proteomes" id="UP000235916"/>
    </source>
</evidence>
<proteinExistence type="predicted"/>
<dbReference type="OrthoDB" id="9803986at2"/>
<keyword evidence="2" id="KW-1185">Reference proteome</keyword>
<dbReference type="InterPro" id="IPR052572">
    <property type="entry name" value="UPF0153_domain"/>
</dbReference>
<reference evidence="1 2" key="1">
    <citation type="submission" date="2018-01" db="EMBL/GenBank/DDBJ databases">
        <title>Draft genome sequence of Paucibacter aquatile CR182 isolated from freshwater of the Nakdong River.</title>
        <authorList>
            <person name="Choi A."/>
            <person name="Chung E.J."/>
        </authorList>
    </citation>
    <scope>NUCLEOTIDE SEQUENCE [LARGE SCALE GENOMIC DNA]</scope>
    <source>
        <strain evidence="1 2">CR182</strain>
    </source>
</reference>
<dbReference type="Pfam" id="PF03692">
    <property type="entry name" value="CxxCxxCC"/>
    <property type="match status" value="1"/>
</dbReference>
<gene>
    <name evidence="1" type="ORF">C1O66_16040</name>
</gene>